<name>A0ABR3EV27_9AGAR</name>
<evidence type="ECO:0000259" key="4">
    <source>
        <dbReference type="Pfam" id="PF00561"/>
    </source>
</evidence>
<organism evidence="5 6">
    <name type="scientific">Marasmius crinis-equi</name>
    <dbReference type="NCBI Taxonomy" id="585013"/>
    <lineage>
        <taxon>Eukaryota</taxon>
        <taxon>Fungi</taxon>
        <taxon>Dikarya</taxon>
        <taxon>Basidiomycota</taxon>
        <taxon>Agaricomycotina</taxon>
        <taxon>Agaricomycetes</taxon>
        <taxon>Agaricomycetidae</taxon>
        <taxon>Agaricales</taxon>
        <taxon>Marasmiineae</taxon>
        <taxon>Marasmiaceae</taxon>
        <taxon>Marasmius</taxon>
    </lineage>
</organism>
<dbReference type="EMBL" id="JBAHYK010001784">
    <property type="protein sequence ID" value="KAL0566761.1"/>
    <property type="molecule type" value="Genomic_DNA"/>
</dbReference>
<protein>
    <recommendedName>
        <fullName evidence="4">AB hydrolase-1 domain-containing protein</fullName>
    </recommendedName>
</protein>
<evidence type="ECO:0000256" key="2">
    <source>
        <dbReference type="ARBA" id="ARBA00038334"/>
    </source>
</evidence>
<dbReference type="Pfam" id="PF00561">
    <property type="entry name" value="Abhydrolase_1"/>
    <property type="match status" value="1"/>
</dbReference>
<dbReference type="InterPro" id="IPR000073">
    <property type="entry name" value="AB_hydrolase_1"/>
</dbReference>
<feature type="domain" description="AB hydrolase-1" evidence="4">
    <location>
        <begin position="51"/>
        <end position="334"/>
    </location>
</feature>
<accession>A0ABR3EV27</accession>
<feature type="signal peptide" evidence="3">
    <location>
        <begin position="1"/>
        <end position="21"/>
    </location>
</feature>
<keyword evidence="6" id="KW-1185">Reference proteome</keyword>
<dbReference type="SUPFAM" id="SSF53474">
    <property type="entry name" value="alpha/beta-Hydrolases"/>
    <property type="match status" value="1"/>
</dbReference>
<gene>
    <name evidence="5" type="ORF">V5O48_015243</name>
</gene>
<proteinExistence type="inferred from homology"/>
<sequence length="350" mass="38919">MRALTLLGFLPLLALLPSVIGAMDESSYKNLAVSRGFNYHYYTSPAQSGKPTVFFVHGFGIGSKDWRNQVDFFAGKGYGIVAPDMLGYAGSAVANGVDPSTLKYSLLAKDVLEIMKAEKLNKTIFVGQGGGSPIISRIAQLYPDQVQGAAFLSVPYYPPNPTFDYTKELAREKQAYGHELLGFMDFYANDAAVIKLVANHFDAFFTITYPEDPKSWSTMFGPLGELRKYIVSGTVLPFPTWFPSANDAQFQYDNLKNQGRKDPFAYYKAIISGLQAEDDKAVPLNRYNITKPVFFGAALDDYVSLPNEAKALTQRYCKNAVIHDFKANHWVHLQVPGQVNDELLKWIQGL</sequence>
<comment type="similarity">
    <text evidence="2">Belongs to the AB hydrolase superfamily. Epoxide hydrolase family.</text>
</comment>
<feature type="chain" id="PRO_5046582309" description="AB hydrolase-1 domain-containing protein" evidence="3">
    <location>
        <begin position="22"/>
        <end position="350"/>
    </location>
</feature>
<evidence type="ECO:0000313" key="5">
    <source>
        <dbReference type="EMBL" id="KAL0566761.1"/>
    </source>
</evidence>
<reference evidence="5 6" key="1">
    <citation type="submission" date="2024-02" db="EMBL/GenBank/DDBJ databases">
        <title>A draft genome for the cacao thread blight pathogen Marasmius crinis-equi.</title>
        <authorList>
            <person name="Cohen S.P."/>
            <person name="Baruah I.K."/>
            <person name="Amoako-Attah I."/>
            <person name="Bukari Y."/>
            <person name="Meinhardt L.W."/>
            <person name="Bailey B.A."/>
        </authorList>
    </citation>
    <scope>NUCLEOTIDE SEQUENCE [LARGE SCALE GENOMIC DNA]</scope>
    <source>
        <strain evidence="5 6">GH-76</strain>
    </source>
</reference>
<keyword evidence="3" id="KW-0732">Signal</keyword>
<evidence type="ECO:0000256" key="1">
    <source>
        <dbReference type="ARBA" id="ARBA00022801"/>
    </source>
</evidence>
<keyword evidence="1" id="KW-0378">Hydrolase</keyword>
<dbReference type="InterPro" id="IPR000639">
    <property type="entry name" value="Epox_hydrolase-like"/>
</dbReference>
<comment type="caution">
    <text evidence="5">The sequence shown here is derived from an EMBL/GenBank/DDBJ whole genome shotgun (WGS) entry which is preliminary data.</text>
</comment>
<dbReference type="Gene3D" id="3.40.50.1820">
    <property type="entry name" value="alpha/beta hydrolase"/>
    <property type="match status" value="1"/>
</dbReference>
<dbReference type="PANTHER" id="PTHR43329">
    <property type="entry name" value="EPOXIDE HYDROLASE"/>
    <property type="match status" value="1"/>
</dbReference>
<evidence type="ECO:0000313" key="6">
    <source>
        <dbReference type="Proteomes" id="UP001465976"/>
    </source>
</evidence>
<dbReference type="Proteomes" id="UP001465976">
    <property type="component" value="Unassembled WGS sequence"/>
</dbReference>
<dbReference type="InterPro" id="IPR029058">
    <property type="entry name" value="AB_hydrolase_fold"/>
</dbReference>
<dbReference type="PRINTS" id="PR00412">
    <property type="entry name" value="EPOXHYDRLASE"/>
</dbReference>
<evidence type="ECO:0000256" key="3">
    <source>
        <dbReference type="SAM" id="SignalP"/>
    </source>
</evidence>